<dbReference type="EMBL" id="LR031880">
    <property type="protein sequence ID" value="VDD60558.1"/>
    <property type="molecule type" value="Genomic_DNA"/>
</dbReference>
<keyword evidence="1" id="KW-0732">Signal</keyword>
<evidence type="ECO:0000256" key="1">
    <source>
        <dbReference type="SAM" id="SignalP"/>
    </source>
</evidence>
<dbReference type="AlphaFoldDB" id="A0A3P6G4B1"/>
<accession>A0A3P6G4B1</accession>
<reference evidence="2" key="1">
    <citation type="submission" date="2018-11" db="EMBL/GenBank/DDBJ databases">
        <authorList>
            <consortium name="Genoscope - CEA"/>
            <person name="William W."/>
        </authorList>
    </citation>
    <scope>NUCLEOTIDE SEQUENCE</scope>
</reference>
<name>A0A3P6G4B1_BRAOL</name>
<sequence>MDAFVVIIMMVFAFVVFPSIVVSCVHPPRCLLTSQSRDLEKTCCFDEESAALTIADSGGDGGCCCGCDDGGDGGGCGGCGS</sequence>
<feature type="chain" id="PRO_5018072784" description="Secreted protein" evidence="1">
    <location>
        <begin position="24"/>
        <end position="81"/>
    </location>
</feature>
<evidence type="ECO:0008006" key="3">
    <source>
        <dbReference type="Google" id="ProtNLM"/>
    </source>
</evidence>
<protein>
    <recommendedName>
        <fullName evidence="3">Secreted protein</fullName>
    </recommendedName>
</protein>
<gene>
    <name evidence="2" type="ORF">BOLC6T36011H</name>
</gene>
<proteinExistence type="predicted"/>
<feature type="signal peptide" evidence="1">
    <location>
        <begin position="1"/>
        <end position="23"/>
    </location>
</feature>
<evidence type="ECO:0000313" key="2">
    <source>
        <dbReference type="EMBL" id="VDD60558.1"/>
    </source>
</evidence>
<organism evidence="2">
    <name type="scientific">Brassica oleracea</name>
    <name type="common">Wild cabbage</name>
    <dbReference type="NCBI Taxonomy" id="3712"/>
    <lineage>
        <taxon>Eukaryota</taxon>
        <taxon>Viridiplantae</taxon>
        <taxon>Streptophyta</taxon>
        <taxon>Embryophyta</taxon>
        <taxon>Tracheophyta</taxon>
        <taxon>Spermatophyta</taxon>
        <taxon>Magnoliopsida</taxon>
        <taxon>eudicotyledons</taxon>
        <taxon>Gunneridae</taxon>
        <taxon>Pentapetalae</taxon>
        <taxon>rosids</taxon>
        <taxon>malvids</taxon>
        <taxon>Brassicales</taxon>
        <taxon>Brassicaceae</taxon>
        <taxon>Brassiceae</taxon>
        <taxon>Brassica</taxon>
    </lineage>
</organism>